<feature type="transmembrane region" description="Helical" evidence="1">
    <location>
        <begin position="36"/>
        <end position="61"/>
    </location>
</feature>
<proteinExistence type="predicted"/>
<dbReference type="InterPro" id="IPR050587">
    <property type="entry name" value="GNT1/Glycosyltrans_8"/>
</dbReference>
<evidence type="ECO:0000313" key="3">
    <source>
        <dbReference type="Proteomes" id="UP000789706"/>
    </source>
</evidence>
<dbReference type="PANTHER" id="PTHR11183">
    <property type="entry name" value="GLYCOGENIN SUBFAMILY MEMBER"/>
    <property type="match status" value="1"/>
</dbReference>
<dbReference type="SUPFAM" id="SSF53448">
    <property type="entry name" value="Nucleotide-diphospho-sugar transferases"/>
    <property type="match status" value="1"/>
</dbReference>
<dbReference type="Proteomes" id="UP000789706">
    <property type="component" value="Unassembled WGS sequence"/>
</dbReference>
<accession>A0A9N9B995</accession>
<keyword evidence="1" id="KW-1133">Transmembrane helix</keyword>
<keyword evidence="1" id="KW-0472">Membrane</keyword>
<gene>
    <name evidence="2" type="ORF">DEBURN_LOCUS7541</name>
</gene>
<dbReference type="InterPro" id="IPR029044">
    <property type="entry name" value="Nucleotide-diphossugar_trans"/>
</dbReference>
<evidence type="ECO:0000313" key="2">
    <source>
        <dbReference type="EMBL" id="CAG8560041.1"/>
    </source>
</evidence>
<sequence>MNSPNEATHSLLRETLKVSTGKVHTYKRILFNKHGLFRFITKSILFFGGLAIFGILSIFTYETIKSPKYDSVLYDSNYVCHDSKTSFFSSLYSDNYLKGALLLGYTIKKNHPNHKMYLQYFPGRLSTNTICQLRSIGWIMKPVERIHPPWKGLYKGYRDQYTKLRMWSFTEFKDGIIYLDSDTIVLKYIANLFELIKPSTGYEFAASPDLIYALET</sequence>
<organism evidence="2 3">
    <name type="scientific">Diversispora eburnea</name>
    <dbReference type="NCBI Taxonomy" id="1213867"/>
    <lineage>
        <taxon>Eukaryota</taxon>
        <taxon>Fungi</taxon>
        <taxon>Fungi incertae sedis</taxon>
        <taxon>Mucoromycota</taxon>
        <taxon>Glomeromycotina</taxon>
        <taxon>Glomeromycetes</taxon>
        <taxon>Diversisporales</taxon>
        <taxon>Diversisporaceae</taxon>
        <taxon>Diversispora</taxon>
    </lineage>
</organism>
<name>A0A9N9B995_9GLOM</name>
<keyword evidence="3" id="KW-1185">Reference proteome</keyword>
<dbReference type="AlphaFoldDB" id="A0A9N9B995"/>
<evidence type="ECO:0000256" key="1">
    <source>
        <dbReference type="SAM" id="Phobius"/>
    </source>
</evidence>
<dbReference type="OrthoDB" id="2014201at2759"/>
<keyword evidence="1" id="KW-0812">Transmembrane</keyword>
<comment type="caution">
    <text evidence="2">The sequence shown here is derived from an EMBL/GenBank/DDBJ whole genome shotgun (WGS) entry which is preliminary data.</text>
</comment>
<reference evidence="2" key="1">
    <citation type="submission" date="2021-06" db="EMBL/GenBank/DDBJ databases">
        <authorList>
            <person name="Kallberg Y."/>
            <person name="Tangrot J."/>
            <person name="Rosling A."/>
        </authorList>
    </citation>
    <scope>NUCLEOTIDE SEQUENCE</scope>
    <source>
        <strain evidence="2">AZ414A</strain>
    </source>
</reference>
<dbReference type="Gene3D" id="3.90.550.10">
    <property type="entry name" value="Spore Coat Polysaccharide Biosynthesis Protein SpsA, Chain A"/>
    <property type="match status" value="1"/>
</dbReference>
<dbReference type="EMBL" id="CAJVPK010000925">
    <property type="protein sequence ID" value="CAG8560041.1"/>
    <property type="molecule type" value="Genomic_DNA"/>
</dbReference>
<protein>
    <submittedName>
        <fullName evidence="2">9236_t:CDS:1</fullName>
    </submittedName>
</protein>